<evidence type="ECO:0000313" key="13">
    <source>
        <dbReference type="Proteomes" id="UP000820818"/>
    </source>
</evidence>
<gene>
    <name evidence="12" type="ORF">GHT06_017980</name>
</gene>
<evidence type="ECO:0000256" key="6">
    <source>
        <dbReference type="ARBA" id="ARBA00022989"/>
    </source>
</evidence>
<accession>A0AAD5PU87</accession>
<evidence type="ECO:0000256" key="10">
    <source>
        <dbReference type="ARBA" id="ARBA00035449"/>
    </source>
</evidence>
<dbReference type="Pfam" id="PF10164">
    <property type="entry name" value="BRI3"/>
    <property type="match status" value="1"/>
</dbReference>
<organism evidence="12 13">
    <name type="scientific">Daphnia sinensis</name>
    <dbReference type="NCBI Taxonomy" id="1820382"/>
    <lineage>
        <taxon>Eukaryota</taxon>
        <taxon>Metazoa</taxon>
        <taxon>Ecdysozoa</taxon>
        <taxon>Arthropoda</taxon>
        <taxon>Crustacea</taxon>
        <taxon>Branchiopoda</taxon>
        <taxon>Diplostraca</taxon>
        <taxon>Cladocera</taxon>
        <taxon>Anomopoda</taxon>
        <taxon>Daphniidae</taxon>
        <taxon>Daphnia</taxon>
        <taxon>Daphnia similis group</taxon>
    </lineage>
</organism>
<evidence type="ECO:0000256" key="11">
    <source>
        <dbReference type="ARBA" id="ARBA00046593"/>
    </source>
</evidence>
<keyword evidence="6" id="KW-1133">Transmembrane helix</keyword>
<evidence type="ECO:0000256" key="2">
    <source>
        <dbReference type="ARBA" id="ARBA00004556"/>
    </source>
</evidence>
<comment type="subcellular location">
    <subcellularLocation>
        <location evidence="2">Cytoplasm</location>
        <location evidence="2">Perinuclear region</location>
    </subcellularLocation>
    <subcellularLocation>
        <location evidence="1">Lysosome membrane</location>
        <topology evidence="1">Multi-pass membrane protein</topology>
    </subcellularLocation>
</comment>
<comment type="caution">
    <text evidence="12">The sequence shown here is derived from an EMBL/GenBank/DDBJ whole genome shotgun (WGS) entry which is preliminary data.</text>
</comment>
<dbReference type="PANTHER" id="PTHR13551">
    <property type="entry name" value="BRAIN PROTEIN I3"/>
    <property type="match status" value="1"/>
</dbReference>
<evidence type="ECO:0000256" key="9">
    <source>
        <dbReference type="ARBA" id="ARBA00035284"/>
    </source>
</evidence>
<evidence type="ECO:0000256" key="8">
    <source>
        <dbReference type="ARBA" id="ARBA00023228"/>
    </source>
</evidence>
<evidence type="ECO:0000256" key="3">
    <source>
        <dbReference type="ARBA" id="ARBA00008090"/>
    </source>
</evidence>
<name>A0AAD5PU87_9CRUS</name>
<dbReference type="GO" id="GO:0005765">
    <property type="term" value="C:lysosomal membrane"/>
    <property type="evidence" value="ECO:0007669"/>
    <property type="project" value="UniProtKB-SubCell"/>
</dbReference>
<dbReference type="EMBL" id="WJBH02000007">
    <property type="protein sequence ID" value="KAI9555465.1"/>
    <property type="molecule type" value="Genomic_DNA"/>
</dbReference>
<comment type="similarity">
    <text evidence="3">Belongs to the BRI3 family.</text>
</comment>
<evidence type="ECO:0000256" key="7">
    <source>
        <dbReference type="ARBA" id="ARBA00023136"/>
    </source>
</evidence>
<keyword evidence="5" id="KW-0812">Transmembrane</keyword>
<evidence type="ECO:0000256" key="5">
    <source>
        <dbReference type="ARBA" id="ARBA00022692"/>
    </source>
</evidence>
<keyword evidence="8" id="KW-0458">Lysosome</keyword>
<dbReference type="Proteomes" id="UP000820818">
    <property type="component" value="Linkage Group LG7"/>
</dbReference>
<evidence type="ECO:0000313" key="12">
    <source>
        <dbReference type="EMBL" id="KAI9555465.1"/>
    </source>
</evidence>
<sequence length="92" mass="10074">MAVESEKPSAPPHGFLNIGSQTPQYLPLDNGHQQVTPVMNAPNHTIINVGVLRKSHCTFCGVLWSILLFPIGLLCLCCCTKDRCSNCSYTQN</sequence>
<reference evidence="12 13" key="1">
    <citation type="submission" date="2022-05" db="EMBL/GenBank/DDBJ databases">
        <title>A multi-omics perspective on studying reproductive biology in Daphnia sinensis.</title>
        <authorList>
            <person name="Jia J."/>
        </authorList>
    </citation>
    <scope>NUCLEOTIDE SEQUENCE [LARGE SCALE GENOMIC DNA]</scope>
    <source>
        <strain evidence="12 13">WSL</strain>
    </source>
</reference>
<dbReference type="InterPro" id="IPR019317">
    <property type="entry name" value="BRI3"/>
</dbReference>
<evidence type="ECO:0000256" key="1">
    <source>
        <dbReference type="ARBA" id="ARBA00004155"/>
    </source>
</evidence>
<keyword evidence="13" id="KW-1185">Reference proteome</keyword>
<dbReference type="GO" id="GO:0048471">
    <property type="term" value="C:perinuclear region of cytoplasm"/>
    <property type="evidence" value="ECO:0007669"/>
    <property type="project" value="UniProtKB-SubCell"/>
</dbReference>
<comment type="subunit">
    <text evidence="11">Interacts with BRI3BP. Interacts with MGAT1 and IFITM3.</text>
</comment>
<proteinExistence type="inferred from homology"/>
<protein>
    <recommendedName>
        <fullName evidence="9">Membrane protein BRI3</fullName>
    </recommendedName>
    <alternativeName>
        <fullName evidence="10">Brain protein I3</fullName>
    </alternativeName>
</protein>
<evidence type="ECO:0000256" key="4">
    <source>
        <dbReference type="ARBA" id="ARBA00022490"/>
    </source>
</evidence>
<dbReference type="PANTHER" id="PTHR13551:SF1">
    <property type="entry name" value="MEMBRANE PROTEIN BRI3"/>
    <property type="match status" value="1"/>
</dbReference>
<keyword evidence="4" id="KW-0963">Cytoplasm</keyword>
<keyword evidence="7" id="KW-0472">Membrane</keyword>
<dbReference type="AlphaFoldDB" id="A0AAD5PU87"/>